<dbReference type="eggNOG" id="ENOG5032UWR">
    <property type="taxonomic scope" value="Bacteria"/>
</dbReference>
<protein>
    <submittedName>
        <fullName evidence="2">Uncharacterized protein</fullName>
    </submittedName>
</protein>
<feature type="transmembrane region" description="Helical" evidence="1">
    <location>
        <begin position="63"/>
        <end position="81"/>
    </location>
</feature>
<dbReference type="KEGG" id="ssm:Spirs_3529"/>
<feature type="transmembrane region" description="Helical" evidence="1">
    <location>
        <begin position="34"/>
        <end position="57"/>
    </location>
</feature>
<keyword evidence="1" id="KW-1133">Transmembrane helix</keyword>
<dbReference type="RefSeq" id="WP_013256076.1">
    <property type="nucleotide sequence ID" value="NC_014364.1"/>
</dbReference>
<name>E1R7B2_SEDSS</name>
<evidence type="ECO:0000313" key="3">
    <source>
        <dbReference type="Proteomes" id="UP000002318"/>
    </source>
</evidence>
<evidence type="ECO:0000256" key="1">
    <source>
        <dbReference type="SAM" id="Phobius"/>
    </source>
</evidence>
<proteinExistence type="predicted"/>
<gene>
    <name evidence="2" type="ordered locus">Spirs_3529</name>
</gene>
<keyword evidence="1" id="KW-0472">Membrane</keyword>
<dbReference type="Proteomes" id="UP000002318">
    <property type="component" value="Chromosome"/>
</dbReference>
<dbReference type="EMBL" id="CP002116">
    <property type="protein sequence ID" value="ADK82617.1"/>
    <property type="molecule type" value="Genomic_DNA"/>
</dbReference>
<sequence>MTKELIISASAFGLFVVCPRMAGMMHILKSYSSAPMLVTVLLGAAFSIPLLLLMVFVFSKFGVLGALCVCVLTDIGAAFLMKEISLRAGLETFIIALFVILGVKIAPLVSTLLVGSGK</sequence>
<reference evidence="2 3" key="1">
    <citation type="journal article" date="2010" name="Stand. Genomic Sci.">
        <title>Complete genome sequence of Spirochaeta smaragdinae type strain (SEBR 4228).</title>
        <authorList>
            <person name="Mavromatis K."/>
            <person name="Yasawong M."/>
            <person name="Chertkov O."/>
            <person name="Lapidus A."/>
            <person name="Lucas S."/>
            <person name="Nolan M."/>
            <person name="Del Rio T.G."/>
            <person name="Tice H."/>
            <person name="Cheng J.F."/>
            <person name="Pitluck S."/>
            <person name="Liolios K."/>
            <person name="Ivanova N."/>
            <person name="Tapia R."/>
            <person name="Han C."/>
            <person name="Bruce D."/>
            <person name="Goodwin L."/>
            <person name="Pati A."/>
            <person name="Chen A."/>
            <person name="Palaniappan K."/>
            <person name="Land M."/>
            <person name="Hauser L."/>
            <person name="Chang Y.J."/>
            <person name="Jeffries C.D."/>
            <person name="Detter J.C."/>
            <person name="Rohde M."/>
            <person name="Brambilla E."/>
            <person name="Spring S."/>
            <person name="Goker M."/>
            <person name="Sikorski J."/>
            <person name="Woyke T."/>
            <person name="Bristow J."/>
            <person name="Eisen J.A."/>
            <person name="Markowitz V."/>
            <person name="Hugenholtz P."/>
            <person name="Klenk H.P."/>
            <person name="Kyrpides N.C."/>
        </authorList>
    </citation>
    <scope>NUCLEOTIDE SEQUENCE [LARGE SCALE GENOMIC DNA]</scope>
    <source>
        <strain evidence="3">DSM 11293 / JCM 15392 / SEBR 4228</strain>
    </source>
</reference>
<dbReference type="STRING" id="573413.Spirs_3529"/>
<dbReference type="OrthoDB" id="370170at2"/>
<feature type="transmembrane region" description="Helical" evidence="1">
    <location>
        <begin position="6"/>
        <end position="22"/>
    </location>
</feature>
<feature type="transmembrane region" description="Helical" evidence="1">
    <location>
        <begin position="93"/>
        <end position="115"/>
    </location>
</feature>
<dbReference type="AlphaFoldDB" id="E1R7B2"/>
<organism evidence="2 3">
    <name type="scientific">Sediminispirochaeta smaragdinae (strain DSM 11293 / JCM 15392 / SEBR 4228)</name>
    <name type="common">Spirochaeta smaragdinae</name>
    <dbReference type="NCBI Taxonomy" id="573413"/>
    <lineage>
        <taxon>Bacteria</taxon>
        <taxon>Pseudomonadati</taxon>
        <taxon>Spirochaetota</taxon>
        <taxon>Spirochaetia</taxon>
        <taxon>Spirochaetales</taxon>
        <taxon>Spirochaetaceae</taxon>
        <taxon>Sediminispirochaeta</taxon>
    </lineage>
</organism>
<accession>E1R7B2</accession>
<keyword evidence="1" id="KW-0812">Transmembrane</keyword>
<keyword evidence="3" id="KW-1185">Reference proteome</keyword>
<evidence type="ECO:0000313" key="2">
    <source>
        <dbReference type="EMBL" id="ADK82617.1"/>
    </source>
</evidence>
<dbReference type="HOGENOM" id="CLU_169406_0_0_12"/>